<dbReference type="PANTHER" id="PTHR24221">
    <property type="entry name" value="ATP-BINDING CASSETTE SUB-FAMILY B"/>
    <property type="match status" value="1"/>
</dbReference>
<accession>A0A413R8K3</accession>
<dbReference type="InterPro" id="IPR011527">
    <property type="entry name" value="ABC1_TM_dom"/>
</dbReference>
<dbReference type="SMART" id="SM00382">
    <property type="entry name" value="AAA"/>
    <property type="match status" value="1"/>
</dbReference>
<dbReference type="SUPFAM" id="SSF52540">
    <property type="entry name" value="P-loop containing nucleoside triphosphate hydrolases"/>
    <property type="match status" value="1"/>
</dbReference>
<evidence type="ECO:0000259" key="9">
    <source>
        <dbReference type="PROSITE" id="PS50929"/>
    </source>
</evidence>
<dbReference type="Pfam" id="PF00005">
    <property type="entry name" value="ABC_tran"/>
    <property type="match status" value="1"/>
</dbReference>
<dbReference type="GO" id="GO:0005886">
    <property type="term" value="C:plasma membrane"/>
    <property type="evidence" value="ECO:0007669"/>
    <property type="project" value="UniProtKB-SubCell"/>
</dbReference>
<dbReference type="PROSITE" id="PS50893">
    <property type="entry name" value="ABC_TRANSPORTER_2"/>
    <property type="match status" value="1"/>
</dbReference>
<dbReference type="InterPro" id="IPR003439">
    <property type="entry name" value="ABC_transporter-like_ATP-bd"/>
</dbReference>
<dbReference type="Pfam" id="PF00664">
    <property type="entry name" value="ABC_membrane"/>
    <property type="match status" value="1"/>
</dbReference>
<sequence>MKNQNSLKWIIKNSKGEIPKIVILSISNILLALVATVLALVSKLAIDSAQRAATASSNAEFLHYRNLIIFNCILILVVITSRLLLRVFTQSLTIRVQAKMEMKMRGRLFYSIMMKDYGKINKYHSGELMNRITSDVKIVTEGIISIVPDALYFLTQFVGAFVVLIIFDWKFTMLFIAAGIVMSVIAVFFRGKLKNLSKQVQETDGKVRSFFQEAIESMLVVKTFGLEKQFDKKGNILQRTNYEVKMRRRKITIFANAGFSFIFNAGYLFALGWCAIKVSMKAMTYGTLTAVLQLISQIQTPFVSITKMFPQYYAVLASAERIMEIENITNEESTYEKIDVKQTYDKLESIRFNNIKFNYGRETVIEHGDAMLNKGDFVAIRGISGIGKSTLMKMLLGVFKPQQGTIDICLENGKTIQASPDTRCMFSYVPQGNYLFSGTIRENILMINPNASDKEVSQALKLSEIEDFIENLPDGLDTVIGEKGLGISEGQAQRLAIARALISNAPIILLDEATSALDKNTEEKVLDNIKKLNKKTCIIITHKAAALEVCNREFIINDKQLTAVRKEAIN</sequence>
<protein>
    <submittedName>
        <fullName evidence="10">ABC transporter ATP-binding protein</fullName>
    </submittedName>
</protein>
<dbReference type="InterPro" id="IPR003593">
    <property type="entry name" value="AAA+_ATPase"/>
</dbReference>
<dbReference type="CDD" id="cd07346">
    <property type="entry name" value="ABC_6TM_exporters"/>
    <property type="match status" value="1"/>
</dbReference>
<keyword evidence="2 7" id="KW-0812">Transmembrane</keyword>
<dbReference type="SUPFAM" id="SSF90123">
    <property type="entry name" value="ABC transporter transmembrane region"/>
    <property type="match status" value="1"/>
</dbReference>
<dbReference type="PANTHER" id="PTHR24221:SF654">
    <property type="entry name" value="ATP-BINDING CASSETTE SUB-FAMILY B MEMBER 6"/>
    <property type="match status" value="1"/>
</dbReference>
<evidence type="ECO:0000256" key="5">
    <source>
        <dbReference type="ARBA" id="ARBA00022989"/>
    </source>
</evidence>
<feature type="transmembrane region" description="Helical" evidence="7">
    <location>
        <begin position="253"/>
        <end position="273"/>
    </location>
</feature>
<feature type="transmembrane region" description="Helical" evidence="7">
    <location>
        <begin position="21"/>
        <end position="46"/>
    </location>
</feature>
<evidence type="ECO:0000256" key="7">
    <source>
        <dbReference type="SAM" id="Phobius"/>
    </source>
</evidence>
<evidence type="ECO:0000256" key="1">
    <source>
        <dbReference type="ARBA" id="ARBA00004651"/>
    </source>
</evidence>
<feature type="transmembrane region" description="Helical" evidence="7">
    <location>
        <begin position="66"/>
        <end position="85"/>
    </location>
</feature>
<dbReference type="GO" id="GO:0140359">
    <property type="term" value="F:ABC-type transporter activity"/>
    <property type="evidence" value="ECO:0007669"/>
    <property type="project" value="InterPro"/>
</dbReference>
<dbReference type="AlphaFoldDB" id="A0A413R8K3"/>
<evidence type="ECO:0000259" key="8">
    <source>
        <dbReference type="PROSITE" id="PS50893"/>
    </source>
</evidence>
<proteinExistence type="predicted"/>
<dbReference type="EMBL" id="QSFD01000005">
    <property type="protein sequence ID" value="RHA18577.1"/>
    <property type="molecule type" value="Genomic_DNA"/>
</dbReference>
<feature type="transmembrane region" description="Helical" evidence="7">
    <location>
        <begin position="173"/>
        <end position="189"/>
    </location>
</feature>
<keyword evidence="5 7" id="KW-1133">Transmembrane helix</keyword>
<keyword evidence="3" id="KW-0547">Nucleotide-binding</keyword>
<evidence type="ECO:0000313" key="10">
    <source>
        <dbReference type="EMBL" id="RHA18577.1"/>
    </source>
</evidence>
<dbReference type="InterPro" id="IPR039421">
    <property type="entry name" value="Type_1_exporter"/>
</dbReference>
<feature type="domain" description="ABC transmembrane type-1" evidence="9">
    <location>
        <begin position="22"/>
        <end position="314"/>
    </location>
</feature>
<comment type="subcellular location">
    <subcellularLocation>
        <location evidence="1">Cell membrane</location>
        <topology evidence="1">Multi-pass membrane protein</topology>
    </subcellularLocation>
</comment>
<dbReference type="GO" id="GO:0005524">
    <property type="term" value="F:ATP binding"/>
    <property type="evidence" value="ECO:0007669"/>
    <property type="project" value="UniProtKB-KW"/>
</dbReference>
<dbReference type="Proteomes" id="UP000284779">
    <property type="component" value="Unassembled WGS sequence"/>
</dbReference>
<dbReference type="GO" id="GO:0016887">
    <property type="term" value="F:ATP hydrolysis activity"/>
    <property type="evidence" value="ECO:0007669"/>
    <property type="project" value="InterPro"/>
</dbReference>
<evidence type="ECO:0000256" key="2">
    <source>
        <dbReference type="ARBA" id="ARBA00022692"/>
    </source>
</evidence>
<organism evidence="10 11">
    <name type="scientific">Eubacterium ventriosum</name>
    <dbReference type="NCBI Taxonomy" id="39496"/>
    <lineage>
        <taxon>Bacteria</taxon>
        <taxon>Bacillati</taxon>
        <taxon>Bacillota</taxon>
        <taxon>Clostridia</taxon>
        <taxon>Eubacteriales</taxon>
        <taxon>Eubacteriaceae</taxon>
        <taxon>Eubacterium</taxon>
    </lineage>
</organism>
<evidence type="ECO:0000313" key="11">
    <source>
        <dbReference type="Proteomes" id="UP000284779"/>
    </source>
</evidence>
<gene>
    <name evidence="10" type="ORF">DW944_05750</name>
</gene>
<dbReference type="InterPro" id="IPR036640">
    <property type="entry name" value="ABC1_TM_sf"/>
</dbReference>
<feature type="transmembrane region" description="Helical" evidence="7">
    <location>
        <begin position="150"/>
        <end position="167"/>
    </location>
</feature>
<name>A0A413R8K3_9FIRM</name>
<dbReference type="GO" id="GO:0034040">
    <property type="term" value="F:ATPase-coupled lipid transmembrane transporter activity"/>
    <property type="evidence" value="ECO:0007669"/>
    <property type="project" value="TreeGrafter"/>
</dbReference>
<evidence type="ECO:0000256" key="4">
    <source>
        <dbReference type="ARBA" id="ARBA00022840"/>
    </source>
</evidence>
<feature type="domain" description="ABC transporter" evidence="8">
    <location>
        <begin position="350"/>
        <end position="568"/>
    </location>
</feature>
<dbReference type="RefSeq" id="WP_117970285.1">
    <property type="nucleotide sequence ID" value="NZ_CAUBDO010000045.1"/>
</dbReference>
<evidence type="ECO:0000256" key="3">
    <source>
        <dbReference type="ARBA" id="ARBA00022741"/>
    </source>
</evidence>
<reference evidence="10 11" key="1">
    <citation type="submission" date="2018-08" db="EMBL/GenBank/DDBJ databases">
        <title>A genome reference for cultivated species of the human gut microbiota.</title>
        <authorList>
            <person name="Zou Y."/>
            <person name="Xue W."/>
            <person name="Luo G."/>
        </authorList>
    </citation>
    <scope>NUCLEOTIDE SEQUENCE [LARGE SCALE GENOMIC DNA]</scope>
    <source>
        <strain evidence="10 11">AM44-11BH</strain>
    </source>
</reference>
<keyword evidence="6 7" id="KW-0472">Membrane</keyword>
<keyword evidence="4 10" id="KW-0067">ATP-binding</keyword>
<dbReference type="Gene3D" id="3.40.50.300">
    <property type="entry name" value="P-loop containing nucleotide triphosphate hydrolases"/>
    <property type="match status" value="1"/>
</dbReference>
<comment type="caution">
    <text evidence="10">The sequence shown here is derived from an EMBL/GenBank/DDBJ whole genome shotgun (WGS) entry which is preliminary data.</text>
</comment>
<dbReference type="PROSITE" id="PS50929">
    <property type="entry name" value="ABC_TM1F"/>
    <property type="match status" value="1"/>
</dbReference>
<evidence type="ECO:0000256" key="6">
    <source>
        <dbReference type="ARBA" id="ARBA00023136"/>
    </source>
</evidence>
<dbReference type="InterPro" id="IPR027417">
    <property type="entry name" value="P-loop_NTPase"/>
</dbReference>
<dbReference type="Gene3D" id="1.20.1560.10">
    <property type="entry name" value="ABC transporter type 1, transmembrane domain"/>
    <property type="match status" value="1"/>
</dbReference>
<keyword evidence="11" id="KW-1185">Reference proteome</keyword>